<feature type="domain" description="DUF2169" evidence="1">
    <location>
        <begin position="34"/>
        <end position="312"/>
    </location>
</feature>
<dbReference type="Proteomes" id="UP000075604">
    <property type="component" value="Unassembled WGS sequence"/>
</dbReference>
<sequence>MLDLPVRRRETVPVVTDGSIAAAVRPWQLLPPQDALVVVVKSSMTIVPEGLAEPLPPGDQEPPTGDVYFDEDPQGTLRYASDHAPFKPSADILMVGHAYAQPQRSGATNVQLAFGQSLRLSLAAIGDRRWQMSGPSAPSPFDRIPLRYERAFGGPGYEENPVGRGVIQGVAGPWLPNLERGDKLLRGEQDRPAPVCFAPVPATWALRASRLGTYDGTWLEERWPYFPRDFDWRYFNAAPPEQQIAYPRGDEDFYLAGVHPRLSVINGRLPGLAPRAFAQQTREAGGKLREIPLNLDTVWFDADALKVCLVWRGILNVTREDAPEIALLYACMDDVHARTAIETVQQRFLARIEGETAPRVSNAPGPEVPPPVGSAEDGFLAGPVKLPLAMPRDEAAALVASGAVLSGVSFFHCDLTDMDFRGKDLTGARFSGAKLEGALFDSAVLAGADLDRVSAARASFKGANLAGANLSGANLTNAIFSGARLTDATLADASASGAAFDGAELARANLADATLNGAAFDGASAAGATFSGAVLRLASFRRAVLDDAQMYDCSAEESTFDDASMVRFRADDAKLSKGSFQRVRASGCSFQAAALRTANFTEADLSAGIFSHSELDHAVLHRVTAKGARFRHARMLRVHAVKANLMEADFEGADLSHADLRGANLYSAETLKATLDQTRLDQALVAGSKLARSKRQ</sequence>
<evidence type="ECO:0000313" key="2">
    <source>
        <dbReference type="EMBL" id="KYF54764.1"/>
    </source>
</evidence>
<dbReference type="PANTHER" id="PTHR14136:SF17">
    <property type="entry name" value="BTB_POZ DOMAIN-CONTAINING PROTEIN KCTD9"/>
    <property type="match status" value="1"/>
</dbReference>
<comment type="caution">
    <text evidence="2">The sequence shown here is derived from an EMBL/GenBank/DDBJ whole genome shotgun (WGS) entry which is preliminary data.</text>
</comment>
<dbReference type="InterPro" id="IPR018683">
    <property type="entry name" value="DUF2169"/>
</dbReference>
<dbReference type="SUPFAM" id="SSF141571">
    <property type="entry name" value="Pentapeptide repeat-like"/>
    <property type="match status" value="2"/>
</dbReference>
<name>A0A150PGI2_SORCE</name>
<dbReference type="Pfam" id="PF09937">
    <property type="entry name" value="DUF2169"/>
    <property type="match status" value="1"/>
</dbReference>
<proteinExistence type="predicted"/>
<gene>
    <name evidence="2" type="ORF">BE04_13160</name>
</gene>
<evidence type="ECO:0000259" key="1">
    <source>
        <dbReference type="Pfam" id="PF09937"/>
    </source>
</evidence>
<dbReference type="Gene3D" id="2.160.20.80">
    <property type="entry name" value="E3 ubiquitin-protein ligase SopA"/>
    <property type="match status" value="2"/>
</dbReference>
<dbReference type="AlphaFoldDB" id="A0A150PGI2"/>
<accession>A0A150PGI2</accession>
<organism evidence="2 3">
    <name type="scientific">Sorangium cellulosum</name>
    <name type="common">Polyangium cellulosum</name>
    <dbReference type="NCBI Taxonomy" id="56"/>
    <lineage>
        <taxon>Bacteria</taxon>
        <taxon>Pseudomonadati</taxon>
        <taxon>Myxococcota</taxon>
        <taxon>Polyangia</taxon>
        <taxon>Polyangiales</taxon>
        <taxon>Polyangiaceae</taxon>
        <taxon>Sorangium</taxon>
    </lineage>
</organism>
<dbReference type="InterPro" id="IPR001646">
    <property type="entry name" value="5peptide_repeat"/>
</dbReference>
<dbReference type="Pfam" id="PF00805">
    <property type="entry name" value="Pentapeptide"/>
    <property type="match status" value="5"/>
</dbReference>
<dbReference type="EMBL" id="JELX01002631">
    <property type="protein sequence ID" value="KYF54764.1"/>
    <property type="molecule type" value="Genomic_DNA"/>
</dbReference>
<dbReference type="PANTHER" id="PTHR14136">
    <property type="entry name" value="BTB_POZ DOMAIN-CONTAINING PROTEIN KCTD9"/>
    <property type="match status" value="1"/>
</dbReference>
<reference evidence="2 3" key="1">
    <citation type="submission" date="2014-02" db="EMBL/GenBank/DDBJ databases">
        <title>The small core and large imbalanced accessory genome model reveals a collaborative survival strategy of Sorangium cellulosum strains in nature.</title>
        <authorList>
            <person name="Han K."/>
            <person name="Peng R."/>
            <person name="Blom J."/>
            <person name="Li Y.-Z."/>
        </authorList>
    </citation>
    <scope>NUCLEOTIDE SEQUENCE [LARGE SCALE GENOMIC DNA]</scope>
    <source>
        <strain evidence="2 3">So0157-18</strain>
    </source>
</reference>
<protein>
    <recommendedName>
        <fullName evidence="1">DUF2169 domain-containing protein</fullName>
    </recommendedName>
</protein>
<dbReference type="InterPro" id="IPR051082">
    <property type="entry name" value="Pentapeptide-BTB/POZ_domain"/>
</dbReference>
<evidence type="ECO:0000313" key="3">
    <source>
        <dbReference type="Proteomes" id="UP000075604"/>
    </source>
</evidence>